<comment type="caution">
    <text evidence="2">The sequence shown here is derived from an EMBL/GenBank/DDBJ whole genome shotgun (WGS) entry which is preliminary data.</text>
</comment>
<gene>
    <name evidence="2" type="ORF">ECE50_022770</name>
</gene>
<dbReference type="AlphaFoldDB" id="A0A9Q5D2G6"/>
<feature type="transmembrane region" description="Helical" evidence="1">
    <location>
        <begin position="39"/>
        <end position="61"/>
    </location>
</feature>
<evidence type="ECO:0000313" key="2">
    <source>
        <dbReference type="EMBL" id="NSL89683.1"/>
    </source>
</evidence>
<keyword evidence="3" id="KW-1185">Reference proteome</keyword>
<reference evidence="2" key="1">
    <citation type="submission" date="2020-05" db="EMBL/GenBank/DDBJ databases">
        <title>Chitinophaga laudate sp. nov., isolated from a tropical peat swamp.</title>
        <authorList>
            <person name="Goh C.B.S."/>
            <person name="Lee M.S."/>
            <person name="Parimannan S."/>
            <person name="Pasbakhsh P."/>
            <person name="Yule C.M."/>
            <person name="Rajandas H."/>
            <person name="Loke S."/>
            <person name="Croft L."/>
            <person name="Tan J.B.L."/>
        </authorList>
    </citation>
    <scope>NUCLEOTIDE SEQUENCE</scope>
    <source>
        <strain evidence="2">Mgbs1</strain>
    </source>
</reference>
<keyword evidence="1" id="KW-0472">Membrane</keyword>
<feature type="transmembrane region" description="Helical" evidence="1">
    <location>
        <begin position="73"/>
        <end position="93"/>
    </location>
</feature>
<dbReference type="Proteomes" id="UP000281028">
    <property type="component" value="Unassembled WGS sequence"/>
</dbReference>
<dbReference type="OrthoDB" id="668002at2"/>
<feature type="transmembrane region" description="Helical" evidence="1">
    <location>
        <begin position="12"/>
        <end position="33"/>
    </location>
</feature>
<evidence type="ECO:0000313" key="3">
    <source>
        <dbReference type="Proteomes" id="UP000281028"/>
    </source>
</evidence>
<sequence length="103" mass="11179">MQQSNPTAAAELSPVYGIVITLVSIVLTIIFYATDLYGALWTGFCTSLVFFLGVLVSIIHYNSRHHEHTSVKAAFAMGFRTTLLAAAVGALVFKANQKTSRNN</sequence>
<proteinExistence type="predicted"/>
<name>A0A9Q5D2G6_9BACT</name>
<organism evidence="2 3">
    <name type="scientific">Chitinophaga solisilvae</name>
    <dbReference type="NCBI Taxonomy" id="1233460"/>
    <lineage>
        <taxon>Bacteria</taxon>
        <taxon>Pseudomonadati</taxon>
        <taxon>Bacteroidota</taxon>
        <taxon>Chitinophagia</taxon>
        <taxon>Chitinophagales</taxon>
        <taxon>Chitinophagaceae</taxon>
        <taxon>Chitinophaga</taxon>
    </lineage>
</organism>
<dbReference type="EMBL" id="RIAR02000001">
    <property type="protein sequence ID" value="NSL89683.1"/>
    <property type="molecule type" value="Genomic_DNA"/>
</dbReference>
<keyword evidence="1" id="KW-0812">Transmembrane</keyword>
<keyword evidence="1" id="KW-1133">Transmembrane helix</keyword>
<evidence type="ECO:0000256" key="1">
    <source>
        <dbReference type="SAM" id="Phobius"/>
    </source>
</evidence>
<accession>A0A9Q5D2G6</accession>
<protein>
    <submittedName>
        <fullName evidence="2">Uncharacterized protein</fullName>
    </submittedName>
</protein>